<dbReference type="InterPro" id="IPR024704">
    <property type="entry name" value="SMC"/>
</dbReference>
<evidence type="ECO:0000256" key="2">
    <source>
        <dbReference type="ARBA" id="ARBA00006005"/>
    </source>
</evidence>
<keyword evidence="9 11" id="KW-0539">Nucleus</keyword>
<dbReference type="SUPFAM" id="SSF75553">
    <property type="entry name" value="Smc hinge domain"/>
    <property type="match status" value="1"/>
</dbReference>
<evidence type="ECO:0000259" key="14">
    <source>
        <dbReference type="SMART" id="SM00968"/>
    </source>
</evidence>
<dbReference type="EMBL" id="JWZX01001993">
    <property type="protein sequence ID" value="KOO31526.1"/>
    <property type="molecule type" value="Genomic_DNA"/>
</dbReference>
<keyword evidence="16" id="KW-1185">Reference proteome</keyword>
<evidence type="ECO:0000256" key="7">
    <source>
        <dbReference type="ARBA" id="ARBA00023054"/>
    </source>
</evidence>
<dbReference type="GO" id="GO:0005634">
    <property type="term" value="C:nucleus"/>
    <property type="evidence" value="ECO:0007669"/>
    <property type="project" value="UniProtKB-SubCell"/>
</dbReference>
<dbReference type="SMART" id="SM00968">
    <property type="entry name" value="SMC_hinge"/>
    <property type="match status" value="1"/>
</dbReference>
<feature type="coiled-coil region" evidence="12">
    <location>
        <begin position="870"/>
        <end position="1044"/>
    </location>
</feature>
<protein>
    <recommendedName>
        <fullName evidence="11">Structural maintenance of chromosomes protein</fullName>
    </recommendedName>
</protein>
<keyword evidence="8" id="KW-0226">DNA condensation</keyword>
<sequence>MELENFKSYFGVVKIGPFNKSMTCVIGPNGSGKSNVIDSALFGFGFNAKDMRQENALGLIHHSSQHSDVAFARVSINFQLIIDRDGQCDVVEGSEFTLSRRIERQVGKDGKDVAKLSYTVAQRTPKGEWREKSAERKEVRELLLGHGIDLDHHNRFCILQGNIEKIALMPPKGSAGDTTVVLGSRWKDMGDESPHGASPLANEALEAALAKNKLEFGAKELAALKLEGLKRTSVVHAGGKYYMPALTDSKADQGLLEYLEDLIETNRLIEPIEAAKAAMEEAQDRKAIEEGHLKAADQQLRAQEERKADAEAYMAKEAELEARQSELYQLELGQLREDAAARKAELDTKAAELAEAKEANRGKKAVLLEIEKKYKKAKKGWDECTEKLEKAKKEEAMYKRLETEFEQEQKHLKDEHKKSLEKLAKEKRRLGEMRAELERYKSDAAKLPDEVAQQQKRLEVEQAELEKQYEALAGEMGPLRKQKEGAQAAKERLAEALAEPLDQLGQLKDEARRLEEKTSYGAEERQAAASELQAHIEAVTRARSLLEQSAAEETSLAQRLAAAQATAAAAAAALGPLEEVEQKARARLEEARSSSSSTSAQSKLLTALMRQRDKGGVYAGIRGRLGSLGRVPAQLDIAASTCGGGLDEIVVETKACAEACVDFLREHKLGVATFLILEKQVSTFAKEIEKPFKAPKDSRRLFDLVECDDERVRCAFYKCFRDTLVVDQNDLSLARQIAFPTKGGKAVYRVVNLIGQIINMDGSMAGGGKPQQGRIGPNAADAAAVTPAQQQALEKEAQSLTQQLGAKRVEREEAEQSAKGLSRDVAKAKSDAMRLKVKLDAADVTKKMLEERVSRAASAGELTPDEAKRLKELGKEIAALEKTVGAQRAKVAEADEALKSVDARIGELGGVRLKAQKGKVEMLEGQLKGTEEALAKARAQLDELSKGVMKLDKAVEKMQADAGGVEERLAAAKAKMETETREEWRKVALAKEECQKRADEELAHLQQLDAEHQQQKATIDTKLEQRLELQCNDLRDESKKASKRLHEKARGLAELRALTVTKAEQRAEIAAAEGIELPLGEWAAVRASRTAAPEAADEEEDAPALADEAPADEGGMRVPVRLRNLSAEELSALSPKVLQSAIGALQAELDRWEKEGKERSVSALVEYAKREKEREARAVAFRAITAIRDEQRSIFERLRKQRLDEFMVGFRKIGTDLKTMYRMITHGGDAELELNDRIDPFTEGINFAVRPPRKAWTHIGMLSGGEKTLASLSLVFALHEFKPTPLYVMDEIDAALDWRNVSFVANYIKERTKNAQFIIISLRNEMFEMADRLVGIYKTNEMTQSIAIDPHAFVIPAH</sequence>
<feature type="coiled-coil region" evidence="12">
    <location>
        <begin position="272"/>
        <end position="356"/>
    </location>
</feature>
<dbReference type="Gene3D" id="1.20.1060.20">
    <property type="match status" value="1"/>
</dbReference>
<dbReference type="InterPro" id="IPR003395">
    <property type="entry name" value="RecF/RecN/SMC_N"/>
</dbReference>
<evidence type="ECO:0000256" key="4">
    <source>
        <dbReference type="ARBA" id="ARBA00022741"/>
    </source>
</evidence>
<dbReference type="PIRSF" id="PIRSF005719">
    <property type="entry name" value="SMC"/>
    <property type="match status" value="1"/>
</dbReference>
<evidence type="ECO:0000313" key="15">
    <source>
        <dbReference type="EMBL" id="KOO31526.1"/>
    </source>
</evidence>
<keyword evidence="10" id="KW-0131">Cell cycle</keyword>
<keyword evidence="5" id="KW-0498">Mitosis</keyword>
<dbReference type="PANTHER" id="PTHR18937">
    <property type="entry name" value="STRUCTURAL MAINTENANCE OF CHROMOSOMES SMC FAMILY MEMBER"/>
    <property type="match status" value="1"/>
</dbReference>
<dbReference type="Pfam" id="PF02463">
    <property type="entry name" value="SMC_N"/>
    <property type="match status" value="1"/>
</dbReference>
<comment type="similarity">
    <text evidence="2">Belongs to the SMC family. SMC4 subfamily.</text>
</comment>
<name>A0A0M0JY01_9EUKA</name>
<dbReference type="PANTHER" id="PTHR18937:SF172">
    <property type="entry name" value="STRUCTURAL MAINTENANCE OF CHROMOSOMES PROTEIN"/>
    <property type="match status" value="1"/>
</dbReference>
<proteinExistence type="inferred from homology"/>
<dbReference type="InterPro" id="IPR036277">
    <property type="entry name" value="SMC_hinge_sf"/>
</dbReference>
<dbReference type="OrthoDB" id="5575062at2759"/>
<evidence type="ECO:0000256" key="1">
    <source>
        <dbReference type="ARBA" id="ARBA00004123"/>
    </source>
</evidence>
<dbReference type="GO" id="GO:0005524">
    <property type="term" value="F:ATP binding"/>
    <property type="evidence" value="ECO:0007669"/>
    <property type="project" value="UniProtKB-KW"/>
</dbReference>
<reference evidence="16" key="1">
    <citation type="journal article" date="2015" name="PLoS Genet.">
        <title>Genome Sequence and Transcriptome Analyses of Chrysochromulina tobin: Metabolic Tools for Enhanced Algal Fitness in the Prominent Order Prymnesiales (Haptophyceae).</title>
        <authorList>
            <person name="Hovde B.T."/>
            <person name="Deodato C.R."/>
            <person name="Hunsperger H.M."/>
            <person name="Ryken S.A."/>
            <person name="Yost W."/>
            <person name="Jha R.K."/>
            <person name="Patterson J."/>
            <person name="Monnat R.J. Jr."/>
            <person name="Barlow S.B."/>
            <person name="Starkenburg S.R."/>
            <person name="Cattolico R.A."/>
        </authorList>
    </citation>
    <scope>NUCLEOTIDE SEQUENCE</scope>
    <source>
        <strain evidence="16">CCMP291</strain>
    </source>
</reference>
<evidence type="ECO:0000256" key="11">
    <source>
        <dbReference type="PIRNR" id="PIRNR005719"/>
    </source>
</evidence>
<keyword evidence="4" id="KW-0547">Nucleotide-binding</keyword>
<feature type="coiled-coil region" evidence="12">
    <location>
        <begin position="384"/>
        <end position="517"/>
    </location>
</feature>
<dbReference type="Pfam" id="PF06470">
    <property type="entry name" value="SMC_hinge"/>
    <property type="match status" value="1"/>
</dbReference>
<evidence type="ECO:0000256" key="9">
    <source>
        <dbReference type="ARBA" id="ARBA00023242"/>
    </source>
</evidence>
<dbReference type="GO" id="GO:0051301">
    <property type="term" value="P:cell division"/>
    <property type="evidence" value="ECO:0007669"/>
    <property type="project" value="UniProtKB-KW"/>
</dbReference>
<evidence type="ECO:0000256" key="3">
    <source>
        <dbReference type="ARBA" id="ARBA00022618"/>
    </source>
</evidence>
<dbReference type="InterPro" id="IPR010935">
    <property type="entry name" value="SMC_hinge"/>
</dbReference>
<feature type="coiled-coil region" evidence="12">
    <location>
        <begin position="790"/>
        <end position="831"/>
    </location>
</feature>
<organism evidence="15 16">
    <name type="scientific">Chrysochromulina tobinii</name>
    <dbReference type="NCBI Taxonomy" id="1460289"/>
    <lineage>
        <taxon>Eukaryota</taxon>
        <taxon>Haptista</taxon>
        <taxon>Haptophyta</taxon>
        <taxon>Prymnesiophyceae</taxon>
        <taxon>Prymnesiales</taxon>
        <taxon>Chrysochromulinaceae</taxon>
        <taxon>Chrysochromulina</taxon>
    </lineage>
</organism>
<dbReference type="Gene3D" id="3.30.70.1620">
    <property type="match status" value="1"/>
</dbReference>
<evidence type="ECO:0000256" key="12">
    <source>
        <dbReference type="SAM" id="Coils"/>
    </source>
</evidence>
<dbReference type="Gene3D" id="3.40.50.300">
    <property type="entry name" value="P-loop containing nucleotide triphosphate hydrolases"/>
    <property type="match status" value="2"/>
</dbReference>
<feature type="domain" description="SMC hinge" evidence="14">
    <location>
        <begin position="619"/>
        <end position="738"/>
    </location>
</feature>
<evidence type="ECO:0000256" key="8">
    <source>
        <dbReference type="ARBA" id="ARBA00023067"/>
    </source>
</evidence>
<evidence type="ECO:0000256" key="10">
    <source>
        <dbReference type="ARBA" id="ARBA00023306"/>
    </source>
</evidence>
<comment type="caution">
    <text evidence="15">The sequence shown here is derived from an EMBL/GenBank/DDBJ whole genome shotgun (WGS) entry which is preliminary data.</text>
</comment>
<accession>A0A0M0JY01</accession>
<keyword evidence="6" id="KW-0067">ATP-binding</keyword>
<feature type="region of interest" description="Disordered" evidence="13">
    <location>
        <begin position="1090"/>
        <end position="1113"/>
    </location>
</feature>
<evidence type="ECO:0000313" key="16">
    <source>
        <dbReference type="Proteomes" id="UP000037460"/>
    </source>
</evidence>
<evidence type="ECO:0000256" key="5">
    <source>
        <dbReference type="ARBA" id="ARBA00022776"/>
    </source>
</evidence>
<dbReference type="GO" id="GO:0000796">
    <property type="term" value="C:condensin complex"/>
    <property type="evidence" value="ECO:0007669"/>
    <property type="project" value="TreeGrafter"/>
</dbReference>
<evidence type="ECO:0000256" key="13">
    <source>
        <dbReference type="SAM" id="MobiDB-lite"/>
    </source>
</evidence>
<keyword evidence="3" id="KW-0132">Cell division</keyword>
<dbReference type="GO" id="GO:0007076">
    <property type="term" value="P:mitotic chromosome condensation"/>
    <property type="evidence" value="ECO:0007669"/>
    <property type="project" value="TreeGrafter"/>
</dbReference>
<dbReference type="GO" id="GO:0016887">
    <property type="term" value="F:ATP hydrolysis activity"/>
    <property type="evidence" value="ECO:0007669"/>
    <property type="project" value="InterPro"/>
</dbReference>
<comment type="subcellular location">
    <subcellularLocation>
        <location evidence="1 11">Nucleus</location>
    </subcellularLocation>
</comment>
<keyword evidence="7 12" id="KW-0175">Coiled coil</keyword>
<dbReference type="InterPro" id="IPR027417">
    <property type="entry name" value="P-loop_NTPase"/>
</dbReference>
<evidence type="ECO:0000256" key="6">
    <source>
        <dbReference type="ARBA" id="ARBA00022840"/>
    </source>
</evidence>
<gene>
    <name evidence="15" type="ORF">Ctob_008402</name>
</gene>
<dbReference type="SUPFAM" id="SSF52540">
    <property type="entry name" value="P-loop containing nucleoside triphosphate hydrolases"/>
    <property type="match status" value="1"/>
</dbReference>
<dbReference type="FunFam" id="3.40.50.300:FF:000481">
    <property type="entry name" value="Structural maintenance of chromosomes 4"/>
    <property type="match status" value="1"/>
</dbReference>
<dbReference type="Proteomes" id="UP000037460">
    <property type="component" value="Unassembled WGS sequence"/>
</dbReference>